<proteinExistence type="predicted"/>
<feature type="transmembrane region" description="Helical" evidence="3">
    <location>
        <begin position="12"/>
        <end position="35"/>
    </location>
</feature>
<evidence type="ECO:0000313" key="5">
    <source>
        <dbReference type="EMBL" id="MBA8846790.1"/>
    </source>
</evidence>
<keyword evidence="1" id="KW-0326">Glycosidase</keyword>
<dbReference type="GO" id="GO:0016798">
    <property type="term" value="F:hydrolase activity, acting on glycosyl bonds"/>
    <property type="evidence" value="ECO:0007669"/>
    <property type="project" value="UniProtKB-KW"/>
</dbReference>
<protein>
    <recommendedName>
        <fullName evidence="4">Fibronectin type-III domain-containing protein</fullName>
    </recommendedName>
</protein>
<dbReference type="PROSITE" id="PS50853">
    <property type="entry name" value="FN3"/>
    <property type="match status" value="2"/>
</dbReference>
<evidence type="ECO:0000313" key="6">
    <source>
        <dbReference type="Proteomes" id="UP000585905"/>
    </source>
</evidence>
<keyword evidence="2" id="KW-0119">Carbohydrate metabolism</keyword>
<dbReference type="GO" id="GO:0000272">
    <property type="term" value="P:polysaccharide catabolic process"/>
    <property type="evidence" value="ECO:0007669"/>
    <property type="project" value="UniProtKB-KW"/>
</dbReference>
<keyword evidence="6" id="KW-1185">Reference proteome</keyword>
<dbReference type="CDD" id="cd00063">
    <property type="entry name" value="FN3"/>
    <property type="match status" value="3"/>
</dbReference>
<keyword evidence="3" id="KW-0812">Transmembrane</keyword>
<sequence>MRRFLRARRSSVITGTSSALVAAVIATIAIVSPGFEVQRLDLNDGSVWVANGDQRSIGRANLQISALDTVIEAEGSDLRIIQSANDIVVVDSVNATAEIIDAARSEVVESVPLPPDEPSLDVDDETAVVHSAGSGETWIVPRLLLGDFDAASSAPLVFGEGSAIALDAQFGVVAVSPAGGEVLKIDPERPDVVEARWAIPIESDDAVQISIASDRWVVLETSGRQVHTPSGVIDLSELLPNGSTPVLGAADAASPTALVAHRGGLLAVPLDGGEPRALVEGRDGVPARPVIVDGCVIAAWSDGSAWKDCAGSSDLLALSGVAPGADLVLAVRDDRVLLNDRLSGAAWAVQSDGALIDNWDELLREEEDEQEAELDRLDTPPELELAQQPPIAVDDELGARPGRSTSLPVLLNDSDPNGDALLVSQVEAIDPEVGRLDIVGEGQFIQLALEPEARGELEFAYSITDGRGGTATAMVRVDIREPFENGAPVQARPSKTLVSEGGSVTAGVLGDWVDPDGDPLYLADATIASPDRASFRPDGRVTVQELGGVGGLRPVALTVSDGTATGAGTLSVTVQPSGQTPIIADPFVVLAYAGQEVRIEPLVHVRGGTGPIRLSAVPAKPGATITSSLDRGIVRFVSDEVRTHYLEYVVTDGEQTATGLIRVEVASPPAAGTAPIAIPKTAFVRTLSSATIAVATTDIDPGGGVLVVTGVTDVPSESGIRAEILEQRDVRVTLTRPLAGPTEIAYVISNGAAQATGTITVIEIPPLDRIQPPIARDDSIIVRVGDAVTIPVLDNDEHPDDEPITLGQELPLGLEGESGLLFVSGDALRYLAPDAPGEFTAVYEVLGPLGLERAQATVRISVREVDESTNTPPVPRTLTARVIAGETVRIRIPVEGMDPDGDSVQLIGQETAPEKGTVVETGQDYLEYEAGVYSSGTDTFLYTVVDAIGARATGVIRVGISQRLEGARNPVANDDQVTVRTGVSVLVPVLENDTDPDGSPLQVVAVESTDAEAEAEVVDGQYVRITPPEMEGRYGFVYAIENGLGGASQAFVSVVVLEDAPLTPPVARDTVLELSDILGVDSVDVDVLARVFFAEGEVDELGLELVDGYEGGARILADGRVRVDVAEQRQIIPFVVRHPVDPSVRAYAFIWVPGTDDAFPQLDRRAPRIEVESEETVTIDINDYVLAVGDHGVRITDSATVQATNANGDELVVDDDTLRFTSADLYFGPASVSFEVTDGTSADDPEGRVSTIVLPITVTPRENQPPALLGASLELEPGQQRELDLVRITSYPYPDDLDELAYAITGGPGDGLAARVEGQRLIIRVDDDAIKGTTSSVSLSVRDDAVEGTGGRIQVLVVPSTRPLARPADDVAIVPRGKTTIVDVLANDLAGNPFPDEPLRVVAIRGIDGADLPAGVSVAPTNGGQSLGVTVTVDAAPADASIQYQVADATDDPDRYVFASVRISVQDVPDPVTDVRVQSYGDRSLDIAWAPGSANNSPIEGFEAIVTRADNGSVFTTVDCAFSPCSVPTPGNGPDNRVRIAVVAINAQGASDPASLPEAVWSDLVPPAPPIVGIEPLDRGLRVGWSKPAQGADASPIRSYRVVVGTVVRQLPVGAGDAAGTVYWLNVLDASLENGTSYAVSVSARNDSFDPLTVWNSSTGSGTPAGPPLLVGAPSASGSTTGTGAADHSVSVSWAGVFSPNGRSVQNHYVWISDSGSAPDCTVTGVDVGDRSHSPPSGTRTVSGETTALTIDGLSADVQYRVVVYAYNGQGCAASAEVRATPRATPGTVTSIVASAPQANGDGRWDVVLQSAATSTGAAKLVRYRLVVDGTAVADSSVVSMPTVLTTPDGAHYGRGLQVQVQACEQNETLLCGGWSGLFPIDTAIRIDAKPAFTESAPAPAEREVTINWTPVTGTAYDAVETRCLGGEVVAEDQVAGTCTLRMPPAGRPQLSIRVTDAGVAYTRTYEP</sequence>
<dbReference type="InterPro" id="IPR036116">
    <property type="entry name" value="FN3_sf"/>
</dbReference>
<evidence type="ECO:0000256" key="2">
    <source>
        <dbReference type="ARBA" id="ARBA00023326"/>
    </source>
</evidence>
<dbReference type="Gene3D" id="2.60.40.10">
    <property type="entry name" value="Immunoglobulins"/>
    <property type="match status" value="2"/>
</dbReference>
<dbReference type="EMBL" id="JACGWX010000001">
    <property type="protein sequence ID" value="MBA8846790.1"/>
    <property type="molecule type" value="Genomic_DNA"/>
</dbReference>
<dbReference type="Proteomes" id="UP000585905">
    <property type="component" value="Unassembled WGS sequence"/>
</dbReference>
<dbReference type="InterPro" id="IPR003961">
    <property type="entry name" value="FN3_dom"/>
</dbReference>
<dbReference type="RefSeq" id="WP_182489642.1">
    <property type="nucleotide sequence ID" value="NZ_BAAAOV010000002.1"/>
</dbReference>
<dbReference type="NCBIfam" id="NF012211">
    <property type="entry name" value="tand_rpt_95"/>
    <property type="match status" value="1"/>
</dbReference>
<accession>A0A839E4T5</accession>
<comment type="caution">
    <text evidence="5">The sequence shown here is derived from an EMBL/GenBank/DDBJ whole genome shotgun (WGS) entry which is preliminary data.</text>
</comment>
<gene>
    <name evidence="5" type="ORF">FHX53_000354</name>
</gene>
<dbReference type="SUPFAM" id="SSF49265">
    <property type="entry name" value="Fibronectin type III"/>
    <property type="match status" value="2"/>
</dbReference>
<name>A0A839E4T5_9MICO</name>
<feature type="domain" description="Fibronectin type-III" evidence="4">
    <location>
        <begin position="1471"/>
        <end position="1568"/>
    </location>
</feature>
<keyword evidence="1" id="KW-0378">Hydrolase</keyword>
<dbReference type="Pfam" id="PF17963">
    <property type="entry name" value="Big_9"/>
    <property type="match status" value="5"/>
</dbReference>
<dbReference type="SMART" id="SM00060">
    <property type="entry name" value="FN3"/>
    <property type="match status" value="3"/>
</dbReference>
<evidence type="ECO:0000259" key="4">
    <source>
        <dbReference type="PROSITE" id="PS50853"/>
    </source>
</evidence>
<keyword evidence="2" id="KW-0624">Polysaccharide degradation</keyword>
<evidence type="ECO:0000256" key="3">
    <source>
        <dbReference type="SAM" id="Phobius"/>
    </source>
</evidence>
<keyword evidence="3" id="KW-0472">Membrane</keyword>
<organism evidence="5 6">
    <name type="scientific">Microcella alkalica</name>
    <dbReference type="NCBI Taxonomy" id="355930"/>
    <lineage>
        <taxon>Bacteria</taxon>
        <taxon>Bacillati</taxon>
        <taxon>Actinomycetota</taxon>
        <taxon>Actinomycetes</taxon>
        <taxon>Micrococcales</taxon>
        <taxon>Microbacteriaceae</taxon>
        <taxon>Microcella</taxon>
    </lineage>
</organism>
<dbReference type="InterPro" id="IPR013783">
    <property type="entry name" value="Ig-like_fold"/>
</dbReference>
<feature type="domain" description="Fibronectin type-III" evidence="4">
    <location>
        <begin position="1673"/>
        <end position="1788"/>
    </location>
</feature>
<keyword evidence="3" id="KW-1133">Transmembrane helix</keyword>
<evidence type="ECO:0000256" key="1">
    <source>
        <dbReference type="ARBA" id="ARBA00023295"/>
    </source>
</evidence>
<reference evidence="5 6" key="1">
    <citation type="submission" date="2020-07" db="EMBL/GenBank/DDBJ databases">
        <title>Sequencing the genomes of 1000 actinobacteria strains.</title>
        <authorList>
            <person name="Klenk H.-P."/>
        </authorList>
    </citation>
    <scope>NUCLEOTIDE SEQUENCE [LARGE SCALE GENOMIC DNA]</scope>
    <source>
        <strain evidence="5 6">DSM 19663</strain>
    </source>
</reference>
<dbReference type="Gene3D" id="2.60.40.2810">
    <property type="match status" value="1"/>
</dbReference>